<dbReference type="InterPro" id="IPR003323">
    <property type="entry name" value="OTU_dom"/>
</dbReference>
<dbReference type="Proteomes" id="UP000735302">
    <property type="component" value="Unassembled WGS sequence"/>
</dbReference>
<keyword evidence="3" id="KW-1185">Reference proteome</keyword>
<feature type="domain" description="OTU" evidence="1">
    <location>
        <begin position="1"/>
        <end position="81"/>
    </location>
</feature>
<reference evidence="2 3" key="1">
    <citation type="journal article" date="2021" name="Elife">
        <title>Chloroplast acquisition without the gene transfer in kleptoplastic sea slugs, Plakobranchus ocellatus.</title>
        <authorList>
            <person name="Maeda T."/>
            <person name="Takahashi S."/>
            <person name="Yoshida T."/>
            <person name="Shimamura S."/>
            <person name="Takaki Y."/>
            <person name="Nagai Y."/>
            <person name="Toyoda A."/>
            <person name="Suzuki Y."/>
            <person name="Arimoto A."/>
            <person name="Ishii H."/>
            <person name="Satoh N."/>
            <person name="Nishiyama T."/>
            <person name="Hasebe M."/>
            <person name="Maruyama T."/>
            <person name="Minagawa J."/>
            <person name="Obokata J."/>
            <person name="Shigenobu S."/>
        </authorList>
    </citation>
    <scope>NUCLEOTIDE SEQUENCE [LARGE SCALE GENOMIC DNA]</scope>
</reference>
<comment type="caution">
    <text evidence="2">The sequence shown here is derived from an EMBL/GenBank/DDBJ whole genome shotgun (WGS) entry which is preliminary data.</text>
</comment>
<evidence type="ECO:0000259" key="1">
    <source>
        <dbReference type="PROSITE" id="PS50802"/>
    </source>
</evidence>
<sequence>MSIEVCGDGNCLFRAVSKGLRNTEEQYMKIRLPTTLELILNRSHYDYEHEAFVDHFNNDRLVIDRFDTVLKDIPQSLAIAA</sequence>
<accession>A0AAV4DIC4</accession>
<evidence type="ECO:0000313" key="3">
    <source>
        <dbReference type="Proteomes" id="UP000735302"/>
    </source>
</evidence>
<name>A0AAV4DIC4_9GAST</name>
<evidence type="ECO:0000313" key="2">
    <source>
        <dbReference type="EMBL" id="GFO43777.1"/>
    </source>
</evidence>
<organism evidence="2 3">
    <name type="scientific">Plakobranchus ocellatus</name>
    <dbReference type="NCBI Taxonomy" id="259542"/>
    <lineage>
        <taxon>Eukaryota</taxon>
        <taxon>Metazoa</taxon>
        <taxon>Spiralia</taxon>
        <taxon>Lophotrochozoa</taxon>
        <taxon>Mollusca</taxon>
        <taxon>Gastropoda</taxon>
        <taxon>Heterobranchia</taxon>
        <taxon>Euthyneura</taxon>
        <taxon>Panpulmonata</taxon>
        <taxon>Sacoglossa</taxon>
        <taxon>Placobranchoidea</taxon>
        <taxon>Plakobranchidae</taxon>
        <taxon>Plakobranchus</taxon>
    </lineage>
</organism>
<dbReference type="AlphaFoldDB" id="A0AAV4DIC4"/>
<dbReference type="PROSITE" id="PS50802">
    <property type="entry name" value="OTU"/>
    <property type="match status" value="1"/>
</dbReference>
<gene>
    <name evidence="2" type="ORF">PoB_007028200</name>
</gene>
<proteinExistence type="predicted"/>
<dbReference type="Gene3D" id="3.90.70.80">
    <property type="match status" value="1"/>
</dbReference>
<protein>
    <recommendedName>
        <fullName evidence="1">OTU domain-containing protein</fullName>
    </recommendedName>
</protein>
<dbReference type="EMBL" id="BLXT01007908">
    <property type="protein sequence ID" value="GFO43777.1"/>
    <property type="molecule type" value="Genomic_DNA"/>
</dbReference>